<evidence type="ECO:0000256" key="2">
    <source>
        <dbReference type="ARBA" id="ARBA00022801"/>
    </source>
</evidence>
<dbReference type="Proteomes" id="UP000008021">
    <property type="component" value="Chromosome 6"/>
</dbReference>
<accession>A0A0E0E2T2</accession>
<keyword evidence="2" id="KW-0378">Hydrolase</keyword>
<reference evidence="5" key="1">
    <citation type="submission" date="2015-04" db="UniProtKB">
        <authorList>
            <consortium name="EnsemblPlants"/>
        </authorList>
    </citation>
    <scope>IDENTIFICATION</scope>
</reference>
<dbReference type="Gramene" id="OMERI06G18690.1">
    <property type="protein sequence ID" value="OMERI06G18690.1"/>
    <property type="gene ID" value="OMERI06G18690"/>
</dbReference>
<evidence type="ECO:0000256" key="3">
    <source>
        <dbReference type="ARBA" id="ARBA00023295"/>
    </source>
</evidence>
<reference evidence="5" key="2">
    <citation type="submission" date="2018-05" db="EMBL/GenBank/DDBJ databases">
        <title>OmerRS3 (Oryza meridionalis Reference Sequence Version 3).</title>
        <authorList>
            <person name="Zhang J."/>
            <person name="Kudrna D."/>
            <person name="Lee S."/>
            <person name="Talag J."/>
            <person name="Welchert J."/>
            <person name="Wing R.A."/>
        </authorList>
    </citation>
    <scope>NUCLEOTIDE SEQUENCE [LARGE SCALE GENOMIC DNA]</scope>
    <source>
        <strain evidence="5">cv. OR44</strain>
    </source>
</reference>
<evidence type="ECO:0000256" key="1">
    <source>
        <dbReference type="ARBA" id="ARBA00008773"/>
    </source>
</evidence>
<dbReference type="AlphaFoldDB" id="A0A0E0E2T2"/>
<keyword evidence="3" id="KW-0326">Glycosidase</keyword>
<name>A0A0E0E2T2_9ORYZ</name>
<dbReference type="EnsemblPlants" id="OMERI06G18690.1">
    <property type="protein sequence ID" value="OMERI06G18690.1"/>
    <property type="gene ID" value="OMERI06G18690"/>
</dbReference>
<organism evidence="5">
    <name type="scientific">Oryza meridionalis</name>
    <dbReference type="NCBI Taxonomy" id="40149"/>
    <lineage>
        <taxon>Eukaryota</taxon>
        <taxon>Viridiplantae</taxon>
        <taxon>Streptophyta</taxon>
        <taxon>Embryophyta</taxon>
        <taxon>Tracheophyta</taxon>
        <taxon>Spermatophyta</taxon>
        <taxon>Magnoliopsida</taxon>
        <taxon>Liliopsida</taxon>
        <taxon>Poales</taxon>
        <taxon>Poaceae</taxon>
        <taxon>BOP clade</taxon>
        <taxon>Oryzoideae</taxon>
        <taxon>Oryzeae</taxon>
        <taxon>Oryzinae</taxon>
        <taxon>Oryza</taxon>
    </lineage>
</organism>
<evidence type="ECO:0000313" key="5">
    <source>
        <dbReference type="EnsemblPlants" id="OMERI06G18690.1"/>
    </source>
</evidence>
<dbReference type="STRING" id="40149.A0A0E0E2T2"/>
<dbReference type="GO" id="GO:0005975">
    <property type="term" value="P:carbohydrate metabolic process"/>
    <property type="evidence" value="ECO:0007669"/>
    <property type="project" value="InterPro"/>
</dbReference>
<sequence>MLSSLRVGRVWLCDADPATLHAFANTGVELVIGVLNECLATVSTPSGAASWVRSVIQPALPATKIVVLTVGNEVLTGANSSSLSRSLPPAMQCLHDALA</sequence>
<comment type="similarity">
    <text evidence="1 4">Belongs to the glycosyl hydrolase 17 family.</text>
</comment>
<evidence type="ECO:0000313" key="6">
    <source>
        <dbReference type="Proteomes" id="UP000008021"/>
    </source>
</evidence>
<evidence type="ECO:0008006" key="7">
    <source>
        <dbReference type="Google" id="ProtNLM"/>
    </source>
</evidence>
<dbReference type="HOGENOM" id="CLU_2324292_0_0_1"/>
<dbReference type="InterPro" id="IPR000490">
    <property type="entry name" value="Glyco_hydro_17"/>
</dbReference>
<dbReference type="PANTHER" id="PTHR32227">
    <property type="entry name" value="GLUCAN ENDO-1,3-BETA-GLUCOSIDASE BG1-RELATED-RELATED"/>
    <property type="match status" value="1"/>
</dbReference>
<dbReference type="Gene3D" id="3.20.20.80">
    <property type="entry name" value="Glycosidases"/>
    <property type="match status" value="1"/>
</dbReference>
<proteinExistence type="inferred from homology"/>
<keyword evidence="6" id="KW-1185">Reference proteome</keyword>
<protein>
    <recommendedName>
        <fullName evidence="7">Glucan endo-1,3-beta-D-glucosidase</fullName>
    </recommendedName>
</protein>
<dbReference type="GO" id="GO:0004553">
    <property type="term" value="F:hydrolase activity, hydrolyzing O-glycosyl compounds"/>
    <property type="evidence" value="ECO:0007669"/>
    <property type="project" value="InterPro"/>
</dbReference>
<dbReference type="SUPFAM" id="SSF51445">
    <property type="entry name" value="(Trans)glycosidases"/>
    <property type="match status" value="1"/>
</dbReference>
<evidence type="ECO:0000256" key="4">
    <source>
        <dbReference type="RuleBase" id="RU004335"/>
    </source>
</evidence>
<dbReference type="InterPro" id="IPR017853">
    <property type="entry name" value="GH"/>
</dbReference>
<dbReference type="InterPro" id="IPR044965">
    <property type="entry name" value="Glyco_hydro_17_plant"/>
</dbReference>
<dbReference type="Pfam" id="PF00332">
    <property type="entry name" value="Glyco_hydro_17"/>
    <property type="match status" value="1"/>
</dbReference>